<dbReference type="PANTHER" id="PTHR46238:SF8">
    <property type="entry name" value="ENDONUCLEASE_EXONUCLEASE_PHOSPHATASE DOMAIN-CONTAINING PROTEIN"/>
    <property type="match status" value="1"/>
</dbReference>
<dbReference type="AlphaFoldDB" id="A0A9J5Y949"/>
<evidence type="ECO:0000313" key="1">
    <source>
        <dbReference type="EMBL" id="KAG5596637.1"/>
    </source>
</evidence>
<protein>
    <recommendedName>
        <fullName evidence="3">Reverse transcriptase</fullName>
    </recommendedName>
</protein>
<dbReference type="PANTHER" id="PTHR46238">
    <property type="entry name" value="REVERSE TRANSCRIPTASE DOMAIN-CONTAINING PROTEIN"/>
    <property type="match status" value="1"/>
</dbReference>
<dbReference type="EMBL" id="JACXVP010000007">
    <property type="protein sequence ID" value="KAG5596637.1"/>
    <property type="molecule type" value="Genomic_DNA"/>
</dbReference>
<organism evidence="1 2">
    <name type="scientific">Solanum commersonii</name>
    <name type="common">Commerson's wild potato</name>
    <name type="synonym">Commerson's nightshade</name>
    <dbReference type="NCBI Taxonomy" id="4109"/>
    <lineage>
        <taxon>Eukaryota</taxon>
        <taxon>Viridiplantae</taxon>
        <taxon>Streptophyta</taxon>
        <taxon>Embryophyta</taxon>
        <taxon>Tracheophyta</taxon>
        <taxon>Spermatophyta</taxon>
        <taxon>Magnoliopsida</taxon>
        <taxon>eudicotyledons</taxon>
        <taxon>Gunneridae</taxon>
        <taxon>Pentapetalae</taxon>
        <taxon>asterids</taxon>
        <taxon>lamiids</taxon>
        <taxon>Solanales</taxon>
        <taxon>Solanaceae</taxon>
        <taxon>Solanoideae</taxon>
        <taxon>Solaneae</taxon>
        <taxon>Solanum</taxon>
    </lineage>
</organism>
<proteinExistence type="predicted"/>
<dbReference type="Proteomes" id="UP000824120">
    <property type="component" value="Chromosome 7"/>
</dbReference>
<comment type="caution">
    <text evidence="1">The sequence shown here is derived from an EMBL/GenBank/DDBJ whole genome shotgun (WGS) entry which is preliminary data.</text>
</comment>
<sequence length="135" mass="16089">MDELTRHIQGEVSWCMLFAYDIVLTDEMHDGVNHRWEVWKEALKFKGFRLGEMEASLWDTGIRRMLKWMCGHTRRDMIKNEVIPDKMGVAAVVDKIRLARLRWFGHMKRKCEDAPMRRCERLFVAGVRRGRGRPK</sequence>
<name>A0A9J5Y949_SOLCO</name>
<gene>
    <name evidence="1" type="ORF">H5410_037869</name>
</gene>
<evidence type="ECO:0000313" key="2">
    <source>
        <dbReference type="Proteomes" id="UP000824120"/>
    </source>
</evidence>
<reference evidence="1 2" key="1">
    <citation type="submission" date="2020-09" db="EMBL/GenBank/DDBJ databases">
        <title>De no assembly of potato wild relative species, Solanum commersonii.</title>
        <authorList>
            <person name="Cho K."/>
        </authorList>
    </citation>
    <scope>NUCLEOTIDE SEQUENCE [LARGE SCALE GENOMIC DNA]</scope>
    <source>
        <strain evidence="1">LZ3.2</strain>
        <tissue evidence="1">Leaf</tissue>
    </source>
</reference>
<keyword evidence="2" id="KW-1185">Reference proteome</keyword>
<dbReference type="OrthoDB" id="410404at2759"/>
<evidence type="ECO:0008006" key="3">
    <source>
        <dbReference type="Google" id="ProtNLM"/>
    </source>
</evidence>
<accession>A0A9J5Y949</accession>